<dbReference type="Gramene" id="PNT65542">
    <property type="protein sequence ID" value="PNT65542"/>
    <property type="gene ID" value="BRADI_4g44101v3"/>
</dbReference>
<gene>
    <name evidence="2" type="ORF">BRADI_4g44101v3</name>
</gene>
<reference evidence="2" key="2">
    <citation type="submission" date="2017-06" db="EMBL/GenBank/DDBJ databases">
        <title>WGS assembly of Brachypodium distachyon.</title>
        <authorList>
            <consortium name="The International Brachypodium Initiative"/>
            <person name="Lucas S."/>
            <person name="Harmon-Smith M."/>
            <person name="Lail K."/>
            <person name="Tice H."/>
            <person name="Grimwood J."/>
            <person name="Bruce D."/>
            <person name="Barry K."/>
            <person name="Shu S."/>
            <person name="Lindquist E."/>
            <person name="Wang M."/>
            <person name="Pitluck S."/>
            <person name="Vogel J.P."/>
            <person name="Garvin D.F."/>
            <person name="Mockler T.C."/>
            <person name="Schmutz J."/>
            <person name="Rokhsar D."/>
            <person name="Bevan M.W."/>
        </authorList>
    </citation>
    <scope>NUCLEOTIDE SEQUENCE</scope>
    <source>
        <strain evidence="2">Bd21</strain>
    </source>
</reference>
<dbReference type="InParanoid" id="A0A2K2CU28"/>
<keyword evidence="4" id="KW-1185">Reference proteome</keyword>
<sequence length="112" mass="12355">MVESRWEVGSKESLSCSAGITLAPASAPSSSPQPAAATAPTVESEARQLEAMPRETKRVAVDTRGLSREQRAKEISIKRGRCPSPLTCRRRRADRHMEWVLASTVKRECLIH</sequence>
<reference evidence="3" key="3">
    <citation type="submission" date="2018-08" db="UniProtKB">
        <authorList>
            <consortium name="EnsemblPlants"/>
        </authorList>
    </citation>
    <scope>IDENTIFICATION</scope>
    <source>
        <strain evidence="3">cv. Bd21</strain>
    </source>
</reference>
<dbReference type="EnsemblPlants" id="PNT65542">
    <property type="protein sequence ID" value="PNT65542"/>
    <property type="gene ID" value="BRADI_4g44101v3"/>
</dbReference>
<dbReference type="Proteomes" id="UP000008810">
    <property type="component" value="Chromosome 4"/>
</dbReference>
<accession>A0A2K2CU28</accession>
<feature type="compositionally biased region" description="Low complexity" evidence="1">
    <location>
        <begin position="23"/>
        <end position="41"/>
    </location>
</feature>
<evidence type="ECO:0000256" key="1">
    <source>
        <dbReference type="SAM" id="MobiDB-lite"/>
    </source>
</evidence>
<evidence type="ECO:0000313" key="4">
    <source>
        <dbReference type="Proteomes" id="UP000008810"/>
    </source>
</evidence>
<dbReference type="EMBL" id="CM000883">
    <property type="protein sequence ID" value="PNT65542.1"/>
    <property type="molecule type" value="Genomic_DNA"/>
</dbReference>
<reference evidence="2 3" key="1">
    <citation type="journal article" date="2010" name="Nature">
        <title>Genome sequencing and analysis of the model grass Brachypodium distachyon.</title>
        <authorList>
            <consortium name="International Brachypodium Initiative"/>
        </authorList>
    </citation>
    <scope>NUCLEOTIDE SEQUENCE [LARGE SCALE GENOMIC DNA]</scope>
    <source>
        <strain evidence="2 3">Bd21</strain>
    </source>
</reference>
<name>A0A2K2CU28_BRADI</name>
<feature type="compositionally biased region" description="Basic and acidic residues" evidence="1">
    <location>
        <begin position="44"/>
        <end position="77"/>
    </location>
</feature>
<protein>
    <submittedName>
        <fullName evidence="2 3">Uncharacterized protein</fullName>
    </submittedName>
</protein>
<evidence type="ECO:0000313" key="3">
    <source>
        <dbReference type="EnsemblPlants" id="PNT65542"/>
    </source>
</evidence>
<feature type="region of interest" description="Disordered" evidence="1">
    <location>
        <begin position="22"/>
        <end position="78"/>
    </location>
</feature>
<dbReference type="AlphaFoldDB" id="A0A2K2CU28"/>
<organism evidence="2">
    <name type="scientific">Brachypodium distachyon</name>
    <name type="common">Purple false brome</name>
    <name type="synonym">Trachynia distachya</name>
    <dbReference type="NCBI Taxonomy" id="15368"/>
    <lineage>
        <taxon>Eukaryota</taxon>
        <taxon>Viridiplantae</taxon>
        <taxon>Streptophyta</taxon>
        <taxon>Embryophyta</taxon>
        <taxon>Tracheophyta</taxon>
        <taxon>Spermatophyta</taxon>
        <taxon>Magnoliopsida</taxon>
        <taxon>Liliopsida</taxon>
        <taxon>Poales</taxon>
        <taxon>Poaceae</taxon>
        <taxon>BOP clade</taxon>
        <taxon>Pooideae</taxon>
        <taxon>Stipodae</taxon>
        <taxon>Brachypodieae</taxon>
        <taxon>Brachypodium</taxon>
    </lineage>
</organism>
<evidence type="ECO:0000313" key="2">
    <source>
        <dbReference type="EMBL" id="PNT65542.1"/>
    </source>
</evidence>
<proteinExistence type="predicted"/>